<comment type="caution">
    <text evidence="1">The sequence shown here is derived from an EMBL/GenBank/DDBJ whole genome shotgun (WGS) entry which is preliminary data.</text>
</comment>
<dbReference type="Proteomes" id="UP000030060">
    <property type="component" value="Unassembled WGS sequence"/>
</dbReference>
<organism evidence="1 2">
    <name type="scientific">Pseudomonas fluorescens LMG 5329</name>
    <dbReference type="NCBI Taxonomy" id="1324332"/>
    <lineage>
        <taxon>Bacteria</taxon>
        <taxon>Pseudomonadati</taxon>
        <taxon>Pseudomonadota</taxon>
        <taxon>Gammaproteobacteria</taxon>
        <taxon>Pseudomonadales</taxon>
        <taxon>Pseudomonadaceae</taxon>
        <taxon>Pseudomonas</taxon>
    </lineage>
</organism>
<accession>A0A0A1YZK8</accession>
<evidence type="ECO:0000313" key="1">
    <source>
        <dbReference type="EMBL" id="KGE67490.1"/>
    </source>
</evidence>
<sequence length="135" mass="14586">MAIVSISVQQISGAYTRPNDNGFSQMSDSQLAKEFGNNFQAFKDPKTGNATADKIREVAGRPLTGDAQKDKETQLAQEVLKRDRVLNSLDSVDDNGKRDGIIGPWNPGMAAGALSSKPCNCIQYGNAQVSAQIYY</sequence>
<gene>
    <name evidence="1" type="ORF">K814_0113385</name>
</gene>
<dbReference type="OrthoDB" id="7025770at2"/>
<name>A0A0A1YZK8_PSEFL</name>
<evidence type="ECO:0000313" key="2">
    <source>
        <dbReference type="Proteomes" id="UP000030060"/>
    </source>
</evidence>
<proteinExistence type="predicted"/>
<reference evidence="1 2" key="1">
    <citation type="journal article" date="2013" name="Genome Announc.">
        <title>Draft Genome Sequence of Pseudomonas fluorescens LMG 5329, a White Line-Inducing Principle-Producing Bioindicator for the Mushroom Pathogen Pseudomonas tolaasii.</title>
        <authorList>
            <person name="Ghequire M.G."/>
            <person name="Rokni-Zadeh H."/>
            <person name="Zarrineh P."/>
            <person name="De Mot R."/>
        </authorList>
    </citation>
    <scope>NUCLEOTIDE SEQUENCE [LARGE SCALE GENOMIC DNA]</scope>
    <source>
        <strain evidence="1 2">LMG 5329</strain>
    </source>
</reference>
<dbReference type="RefSeq" id="WP_038846100.1">
    <property type="nucleotide sequence ID" value="NZ_ASGY01000089.1"/>
</dbReference>
<dbReference type="EMBL" id="ASGY01000089">
    <property type="protein sequence ID" value="KGE67490.1"/>
    <property type="molecule type" value="Genomic_DNA"/>
</dbReference>
<dbReference type="AlphaFoldDB" id="A0A0A1YZK8"/>
<protein>
    <submittedName>
        <fullName evidence="1">Uncharacterized protein</fullName>
    </submittedName>
</protein>